<dbReference type="OrthoDB" id="159299at2759"/>
<sequence>CLLNGGFLLNSISFPHSNSEITSLLLLERDHSQVANNSPSSMNLNNRQRCISVSLNGSSWMDQPKSTRPYSVCSSDAEGTPAARTLSPYLDVNPAFINSQPEFILMEGASSRRGRFELAFSQIGGSCMTGAALGGVNGFYTGLRDTALAGHTGSVKRTQMLNYVMKRGAGFANTLGVIAVMYSAFGVILQWTRGTDDEINTMVAGTSTGLLYKCSSGLKRCALGGLTGMTLSAAWVLFNSKDRLKQMLS</sequence>
<dbReference type="PANTHER" id="PTHR15371:SF0">
    <property type="entry name" value="SD19278P"/>
    <property type="match status" value="1"/>
</dbReference>
<name>A0A7R8W595_9CRUS</name>
<gene>
    <name evidence="5" type="ORF">CTOB1V02_LOCUS937</name>
</gene>
<keyword evidence="4" id="KW-0472">Membrane</keyword>
<dbReference type="GO" id="GO:0005744">
    <property type="term" value="C:TIM23 mitochondrial import inner membrane translocase complex"/>
    <property type="evidence" value="ECO:0007669"/>
    <property type="project" value="TreeGrafter"/>
</dbReference>
<organism evidence="5">
    <name type="scientific">Cyprideis torosa</name>
    <dbReference type="NCBI Taxonomy" id="163714"/>
    <lineage>
        <taxon>Eukaryota</taxon>
        <taxon>Metazoa</taxon>
        <taxon>Ecdysozoa</taxon>
        <taxon>Arthropoda</taxon>
        <taxon>Crustacea</taxon>
        <taxon>Oligostraca</taxon>
        <taxon>Ostracoda</taxon>
        <taxon>Podocopa</taxon>
        <taxon>Podocopida</taxon>
        <taxon>Cytherocopina</taxon>
        <taxon>Cytheroidea</taxon>
        <taxon>Cytherideidae</taxon>
        <taxon>Cyprideis</taxon>
    </lineage>
</organism>
<dbReference type="GO" id="GO:0008320">
    <property type="term" value="F:protein transmembrane transporter activity"/>
    <property type="evidence" value="ECO:0007669"/>
    <property type="project" value="TreeGrafter"/>
</dbReference>
<evidence type="ECO:0000256" key="4">
    <source>
        <dbReference type="ARBA" id="ARBA00023136"/>
    </source>
</evidence>
<dbReference type="PANTHER" id="PTHR15371">
    <property type="entry name" value="TIM23"/>
    <property type="match status" value="1"/>
</dbReference>
<comment type="subcellular location">
    <subcellularLocation>
        <location evidence="1">Membrane</location>
        <topology evidence="1">Multi-pass membrane protein</topology>
    </subcellularLocation>
</comment>
<keyword evidence="3" id="KW-1133">Transmembrane helix</keyword>
<dbReference type="Pfam" id="PF02466">
    <property type="entry name" value="Tim17"/>
    <property type="match status" value="1"/>
</dbReference>
<keyword evidence="2" id="KW-0812">Transmembrane</keyword>
<dbReference type="InterPro" id="IPR045238">
    <property type="entry name" value="Tim23-like"/>
</dbReference>
<evidence type="ECO:0000256" key="1">
    <source>
        <dbReference type="ARBA" id="ARBA00004141"/>
    </source>
</evidence>
<reference evidence="5" key="1">
    <citation type="submission" date="2020-11" db="EMBL/GenBank/DDBJ databases">
        <authorList>
            <person name="Tran Van P."/>
        </authorList>
    </citation>
    <scope>NUCLEOTIDE SEQUENCE</scope>
</reference>
<protein>
    <submittedName>
        <fullName evidence="5">Uncharacterized protein</fullName>
    </submittedName>
</protein>
<dbReference type="AlphaFoldDB" id="A0A7R8W595"/>
<accession>A0A7R8W595</accession>
<dbReference type="GO" id="GO:0030150">
    <property type="term" value="P:protein import into mitochondrial matrix"/>
    <property type="evidence" value="ECO:0007669"/>
    <property type="project" value="TreeGrafter"/>
</dbReference>
<feature type="non-terminal residue" evidence="5">
    <location>
        <position position="249"/>
    </location>
</feature>
<proteinExistence type="predicted"/>
<evidence type="ECO:0000313" key="5">
    <source>
        <dbReference type="EMBL" id="CAD7222941.1"/>
    </source>
</evidence>
<evidence type="ECO:0000256" key="2">
    <source>
        <dbReference type="ARBA" id="ARBA00022692"/>
    </source>
</evidence>
<evidence type="ECO:0000256" key="3">
    <source>
        <dbReference type="ARBA" id="ARBA00022989"/>
    </source>
</evidence>
<dbReference type="EMBL" id="OB660126">
    <property type="protein sequence ID" value="CAD7222941.1"/>
    <property type="molecule type" value="Genomic_DNA"/>
</dbReference>